<dbReference type="EMBL" id="QCZH01000005">
    <property type="protein sequence ID" value="PWA09838.1"/>
    <property type="molecule type" value="Genomic_DNA"/>
</dbReference>
<name>A0A2U1JYG3_9FLAO</name>
<sequence length="568" mass="65578">MKTKILLVAIFLFSLASRAQDFHLKIIGSTTAETKIIDSIDYISKHQNTKFIIEEINQLSEKLTANGFIEKQILETIKTNDSSYLTKITLGNKTKNIHIYIGVKNNINSLNLFNEKKDTLILPYTQVEPFLKQTLQKLEQNGYAFAKLKLINIQTKKQTLYADLELTIGNKRQLNEIVLKYINEQQKNIFPKGALKQINKKYAKKKFNQETVNEIYNEFEKFSFVNQVKFPEVLFTKDTTKVYVYLAKRKTNTFDGYLGFNNTENKKTTLNGFLDITLQNALRSGEQLSIYWKNDGNDQKVFNAKIDLPYLFNKPIGFKALINIFKQDSTYQNTKTEINLGYLITINKRFYIGYQSTESSNIQNSINSQLSDYTNSFLTTNFEFTKSDYTNQIAPIKSYITLNFGTGKRTTTEIATSKTEKQYLANFNIMNNFYFDKKNCINIKSQNYFLKSNTYLTNELFRFGGINSIRGFSENSLQANFMTSVITEYRYLISPNLQLNSILDYCYYKDPTTIEEKNKTNKLVSIGLGITVATNNGILKLAITNGNPAKQEMKFYNTFACISYNVKF</sequence>
<dbReference type="OrthoDB" id="9811416at2"/>
<reference evidence="2 3" key="1">
    <citation type="submission" date="2018-04" db="EMBL/GenBank/DDBJ databases">
        <title>Flavobacterium sp. nov., isolated from glacier ice.</title>
        <authorList>
            <person name="Liu Q."/>
            <person name="Xin Y.-H."/>
        </authorList>
    </citation>
    <scope>NUCLEOTIDE SEQUENCE [LARGE SCALE GENOMIC DNA]</scope>
    <source>
        <strain evidence="2 3">LB2P30</strain>
    </source>
</reference>
<dbReference type="Proteomes" id="UP000245618">
    <property type="component" value="Unassembled WGS sequence"/>
</dbReference>
<dbReference type="RefSeq" id="WP_116761838.1">
    <property type="nucleotide sequence ID" value="NZ_QCZH01000005.1"/>
</dbReference>
<comment type="caution">
    <text evidence="2">The sequence shown here is derived from an EMBL/GenBank/DDBJ whole genome shotgun (WGS) entry which is preliminary data.</text>
</comment>
<keyword evidence="3" id="KW-1185">Reference proteome</keyword>
<evidence type="ECO:0000313" key="3">
    <source>
        <dbReference type="Proteomes" id="UP000245618"/>
    </source>
</evidence>
<evidence type="ECO:0000256" key="1">
    <source>
        <dbReference type="SAM" id="SignalP"/>
    </source>
</evidence>
<keyword evidence="1" id="KW-0732">Signal</keyword>
<evidence type="ECO:0008006" key="4">
    <source>
        <dbReference type="Google" id="ProtNLM"/>
    </source>
</evidence>
<feature type="signal peptide" evidence="1">
    <location>
        <begin position="1"/>
        <end position="19"/>
    </location>
</feature>
<organism evidence="2 3">
    <name type="scientific">Flavobacterium laiguense</name>
    <dbReference type="NCBI Taxonomy" id="2169409"/>
    <lineage>
        <taxon>Bacteria</taxon>
        <taxon>Pseudomonadati</taxon>
        <taxon>Bacteroidota</taxon>
        <taxon>Flavobacteriia</taxon>
        <taxon>Flavobacteriales</taxon>
        <taxon>Flavobacteriaceae</taxon>
        <taxon>Flavobacterium</taxon>
    </lineage>
</organism>
<dbReference type="AlphaFoldDB" id="A0A2U1JYG3"/>
<accession>A0A2U1JYG3</accession>
<gene>
    <name evidence="2" type="ORF">DB891_06595</name>
</gene>
<proteinExistence type="predicted"/>
<protein>
    <recommendedName>
        <fullName evidence="4">POTRA domain-containing protein</fullName>
    </recommendedName>
</protein>
<evidence type="ECO:0000313" key="2">
    <source>
        <dbReference type="EMBL" id="PWA09838.1"/>
    </source>
</evidence>
<dbReference type="Gene3D" id="2.40.160.50">
    <property type="entry name" value="membrane protein fhac: a member of the omp85/tpsb transporter family"/>
    <property type="match status" value="1"/>
</dbReference>
<feature type="chain" id="PRO_5015427256" description="POTRA domain-containing protein" evidence="1">
    <location>
        <begin position="20"/>
        <end position="568"/>
    </location>
</feature>